<feature type="region of interest" description="Disordered" evidence="2">
    <location>
        <begin position="523"/>
        <end position="555"/>
    </location>
</feature>
<evidence type="ECO:0000259" key="5">
    <source>
        <dbReference type="Pfam" id="PF23099"/>
    </source>
</evidence>
<evidence type="ECO:0000259" key="3">
    <source>
        <dbReference type="Pfam" id="PF07539"/>
    </source>
</evidence>
<dbReference type="InterPro" id="IPR057525">
    <property type="entry name" value="UTP20_C"/>
</dbReference>
<dbReference type="Proteomes" id="UP000053890">
    <property type="component" value="Unassembled WGS sequence"/>
</dbReference>
<organism evidence="6 7">
    <name type="scientific">Rhodotorula graminis (strain WP1)</name>
    <dbReference type="NCBI Taxonomy" id="578459"/>
    <lineage>
        <taxon>Eukaryota</taxon>
        <taxon>Fungi</taxon>
        <taxon>Dikarya</taxon>
        <taxon>Basidiomycota</taxon>
        <taxon>Pucciniomycotina</taxon>
        <taxon>Microbotryomycetes</taxon>
        <taxon>Sporidiobolales</taxon>
        <taxon>Sporidiobolaceae</taxon>
        <taxon>Rhodotorula</taxon>
    </lineage>
</organism>
<dbReference type="InterPro" id="IPR016024">
    <property type="entry name" value="ARM-type_fold"/>
</dbReference>
<dbReference type="Pfam" id="PF07539">
    <property type="entry name" value="UTP20_N"/>
    <property type="match status" value="1"/>
</dbReference>
<dbReference type="PANTHER" id="PTHR17695:SF11">
    <property type="entry name" value="SMALL SUBUNIT PROCESSOME COMPONENT 20 HOMOLOG"/>
    <property type="match status" value="1"/>
</dbReference>
<proteinExistence type="predicted"/>
<dbReference type="Pfam" id="PF23099">
    <property type="entry name" value="UTP20_C"/>
    <property type="match status" value="1"/>
</dbReference>
<dbReference type="Gene3D" id="1.25.10.10">
    <property type="entry name" value="Leucine-rich Repeat Variant"/>
    <property type="match status" value="2"/>
</dbReference>
<name>A0A194SFB0_RHOGW</name>
<dbReference type="EMBL" id="KQ474073">
    <property type="protein sequence ID" value="KPV78261.1"/>
    <property type="molecule type" value="Genomic_DNA"/>
</dbReference>
<accession>A0A194SFB0</accession>
<dbReference type="GO" id="GO:0032040">
    <property type="term" value="C:small-subunit processome"/>
    <property type="evidence" value="ECO:0007669"/>
    <property type="project" value="TreeGrafter"/>
</dbReference>
<feature type="region of interest" description="Disordered" evidence="2">
    <location>
        <begin position="1843"/>
        <end position="1864"/>
    </location>
</feature>
<evidence type="ECO:0000313" key="7">
    <source>
        <dbReference type="Proteomes" id="UP000053890"/>
    </source>
</evidence>
<dbReference type="InterPro" id="IPR011430">
    <property type="entry name" value="UTP20_N"/>
</dbReference>
<dbReference type="RefSeq" id="XP_018274310.1">
    <property type="nucleotide sequence ID" value="XM_018413063.1"/>
</dbReference>
<feature type="domain" description="U3 small nucleolar RNA-associated protein 20 C-terminal" evidence="5">
    <location>
        <begin position="1762"/>
        <end position="2022"/>
    </location>
</feature>
<dbReference type="GeneID" id="28973512"/>
<feature type="region of interest" description="Disordered" evidence="2">
    <location>
        <begin position="1991"/>
        <end position="2041"/>
    </location>
</feature>
<dbReference type="InterPro" id="IPR052575">
    <property type="entry name" value="SSU_processome_comp_20"/>
</dbReference>
<feature type="domain" description="U3 small nucleolar RNA-associated protein 20 N-terminal" evidence="3">
    <location>
        <begin position="297"/>
        <end position="921"/>
    </location>
</feature>
<evidence type="ECO:0000256" key="1">
    <source>
        <dbReference type="SAM" id="Coils"/>
    </source>
</evidence>
<sequence length="2041" mass="225631">MITNFAWHRQVMHGISVLSLARLASDRGTPEQRQAIYDAILPNLLSEDAQLRRASLEIALSLFPPAEAPVAADLVARCIDVEDAPARPRTSSRRSTSSCGTSRVRRLSLPDSLSFCVASLTLAPLAAMCKVNFKPIWPEATASLALLAGRFPDPVWATCSRQLLTVATRSSDLYVARKPDWALGGGAAGPAGDELVFEEQALRDFQVEDRRRAARTLSSLFSRRPRVQLQVAPERLVIHSYEAQLLSLFCQIPDLAQRHSRDFVEVFLGCFQRDDVIPDKADEAPKYFNADENAKERKARLLGWLALFAKFSNPKALYHSADLVNQFRTLLAFPDADIQKLALDCLLRWKVPAVTANSDRLKNLLEPTKLRDGLLEFVSDTDAGGLDPQHRADVVPLFIRIVYGLMTSRLGRASASSGQGRAGRRAAILGALRTCSASELDTLVDLLLGPLRKVLVTPPGEAFRFADAPPHVPGKRQLGFLGLLADVVKHLGKDIVGRWPDLLGALLNLLHFAQKGLEGDAVKPEEAVVDDDAGKEDEDDDVEDDEGAEVENSPAPLRHIRQTALKRLADFFKLEVDFDYRPYVAAAFPSIISPRLPTLATENAQAPSALLELFVTWSKRRDLIPLLVEYDPSLLPSLYGVLTVRNVKPTVVLRVFDLVGSLVEFSVEDGGEKSKIGREVIKPSVDVLLVQLGGLIAVTSSSLDAKGEVAQRQIALLCSLAPYVHSQEQATNFLALATPLLRKTNKAVPEKVKTDLLKIVTALYPLARPEPGTPLYDRCSEVISQLFSSARGRNARLQLVAAFNSVASVDDSYAQVAYLVDELNSYSVKRSEEPDFDRRLAAFSKLNEDLYRTLRPADWVVILNNMLFFVQDAEELSIRSNASYALRRFIEVAGPSGGDEALRTSLLRTFLPGLRKVMRSKLEIIRSEVIAVLGHAVEQVEGVAELEQLKVLLVGGDQEANFFNNILHIQHHRRTRALRRLADAVEAGEIKSKAISDLFLPLLDHFVVGSDDKKDPDLVNETVQCFGRLAKHLAWSAYSKCAHHYLKLAKEVGAAQKASVRTLVAVLKSFHFDLEAEAQPLESTTGRLVPQLLAYLERREESDQEIRIPVAEGIAAVVQHVPGEAKHVQETALLMVLAQTLRSRDQHVRDLVRNTLANIVVATDGDLLSRTVKELRKALARGPQLHVLAFTVHALLVRLAETPDKVDFDDALGQVVPVLDDDIFGAPSKDRQSPEFRAKTKFREVRSFKSLDSVQVLARVISPTKIASLLAPLRGILGSTDAAKPLRDVEEVFKALAIGLTANPKLDAVGTLDLCHTLISQNADFLRVVKEVRRHNKAAPDYHVQLERKQDESRDYYAKNAYRFVSFGLELFNSAFRKSVFDLDSAEVLSRLEPLVSLVGNSLYSDDPVVLARSMRATASLIRCPLSSTDKAAPVLIKQMLTVVERAGSTESELAQSALRTLSTVLRDCKSATLSEKQLTSLLEVIGPDLEEADRQATLFQVLRAVMARKFVAPEIYDLMNKVAEMLVTNQSGNVREVCRAIYLQFLLDYPQGRGRLKDSLAFLAKNLSYTYESGRLSVLELVAAILAKFATQLVQDSADLFFVGLVMVIANDDSTKCREMAAELVKTLFARVEKDTRDTLLSMLHSWAGKRAQPQLSRTAIQLFGVAVDALGDEGRASAPAIVDVVLDILVDSEERLEQAEEEGSDDAQALQAEWQLPYQALQTFGHVYKAFPDLVSPDNKQHYSLWKAVRGHLLYPHLWVRTASSRLLGTLYAASPAAVASTDFSEHHPLATANLLDAAQKACLQLKSPQLDDGLAMQVVKNLFFAAKCFAARIERGAPAAVEDADNDEAADGADEATEHERKGDPLRWLFTRLSYQARQAHMLRPSMHDLNAGQWSRQPATILRWFAAVISFLDAATLEHFVMQMAVPIFRISEDPNAQDPQMAELQTLAREVQELLQSKIGTTAYSSVHNAIRQQAAARRNERKKQLAQQALTDPVEDAKRKAKRAELRKAGNKRKVAAFAAQKERFGAGSKRRRAE</sequence>
<dbReference type="GO" id="GO:0030686">
    <property type="term" value="C:90S preribosome"/>
    <property type="evidence" value="ECO:0007669"/>
    <property type="project" value="TreeGrafter"/>
</dbReference>
<feature type="compositionally biased region" description="Acidic residues" evidence="2">
    <location>
        <begin position="1845"/>
        <end position="1858"/>
    </location>
</feature>
<dbReference type="OrthoDB" id="360653at2759"/>
<dbReference type="SUPFAM" id="SSF48371">
    <property type="entry name" value="ARM repeat"/>
    <property type="match status" value="2"/>
</dbReference>
<dbReference type="OMA" id="EGLMAMF"/>
<gene>
    <name evidence="6" type="ORF">RHOBADRAFT_32912</name>
</gene>
<feature type="coiled-coil region" evidence="1">
    <location>
        <begin position="1684"/>
        <end position="1715"/>
    </location>
</feature>
<keyword evidence="1" id="KW-0175">Coiled coil</keyword>
<protein>
    <submittedName>
        <fullName evidence="6">Uncharacterized protein</fullName>
    </submittedName>
</protein>
<feature type="compositionally biased region" description="Acidic residues" evidence="2">
    <location>
        <begin position="527"/>
        <end position="549"/>
    </location>
</feature>
<keyword evidence="7" id="KW-1185">Reference proteome</keyword>
<feature type="domain" description="U3 small nucleolar RNA-associated protein 20" evidence="4">
    <location>
        <begin position="1098"/>
        <end position="1319"/>
    </location>
</feature>
<reference evidence="6 7" key="1">
    <citation type="journal article" date="2015" name="Front. Microbiol.">
        <title>Genome sequence of the plant growth promoting endophytic yeast Rhodotorula graminis WP1.</title>
        <authorList>
            <person name="Firrincieli A."/>
            <person name="Otillar R."/>
            <person name="Salamov A."/>
            <person name="Schmutz J."/>
            <person name="Khan Z."/>
            <person name="Redman R.S."/>
            <person name="Fleck N.D."/>
            <person name="Lindquist E."/>
            <person name="Grigoriev I.V."/>
            <person name="Doty S.L."/>
        </authorList>
    </citation>
    <scope>NUCLEOTIDE SEQUENCE [LARGE SCALE GENOMIC DNA]</scope>
    <source>
        <strain evidence="6 7">WP1</strain>
    </source>
</reference>
<dbReference type="InterPro" id="IPR011989">
    <property type="entry name" value="ARM-like"/>
</dbReference>
<dbReference type="InterPro" id="IPR046523">
    <property type="entry name" value="UTP20_dom"/>
</dbReference>
<evidence type="ECO:0000256" key="2">
    <source>
        <dbReference type="SAM" id="MobiDB-lite"/>
    </source>
</evidence>
<evidence type="ECO:0000313" key="6">
    <source>
        <dbReference type="EMBL" id="KPV78261.1"/>
    </source>
</evidence>
<dbReference type="PANTHER" id="PTHR17695">
    <property type="entry name" value="SMALL SUBUNIT PROCESSOME COMPONENT 20 HOMOLOG"/>
    <property type="match status" value="1"/>
</dbReference>
<feature type="compositionally biased region" description="Basic and acidic residues" evidence="2">
    <location>
        <begin position="2001"/>
        <end position="2014"/>
    </location>
</feature>
<evidence type="ECO:0000259" key="4">
    <source>
        <dbReference type="Pfam" id="PF20416"/>
    </source>
</evidence>
<dbReference type="STRING" id="578459.A0A194SFB0"/>
<dbReference type="Pfam" id="PF20416">
    <property type="entry name" value="UTP20"/>
    <property type="match status" value="1"/>
</dbReference>